<reference evidence="5" key="1">
    <citation type="submission" date="2022-11" db="UniProtKB">
        <authorList>
            <consortium name="WormBaseParasite"/>
        </authorList>
    </citation>
    <scope>IDENTIFICATION</scope>
</reference>
<dbReference type="GO" id="GO:0005179">
    <property type="term" value="F:hormone activity"/>
    <property type="evidence" value="ECO:0007669"/>
    <property type="project" value="InterPro"/>
</dbReference>
<name>A0A914D7T7_9BILA</name>
<evidence type="ECO:0000256" key="1">
    <source>
        <dbReference type="ARBA" id="ARBA00009034"/>
    </source>
</evidence>
<protein>
    <submittedName>
        <fullName evidence="5">Insulin-like domain-containing protein</fullName>
    </submittedName>
</protein>
<proteinExistence type="inferred from homology"/>
<evidence type="ECO:0000256" key="2">
    <source>
        <dbReference type="ARBA" id="ARBA00022729"/>
    </source>
</evidence>
<keyword evidence="4" id="KW-1185">Reference proteome</keyword>
<dbReference type="InterPro" id="IPR016179">
    <property type="entry name" value="Insulin-like"/>
</dbReference>
<evidence type="ECO:0000313" key="4">
    <source>
        <dbReference type="Proteomes" id="UP000887540"/>
    </source>
</evidence>
<dbReference type="PROSITE" id="PS00262">
    <property type="entry name" value="INSULIN"/>
    <property type="match status" value="1"/>
</dbReference>
<dbReference type="SUPFAM" id="SSF56994">
    <property type="entry name" value="Insulin-like"/>
    <property type="match status" value="1"/>
</dbReference>
<comment type="similarity">
    <text evidence="1">Belongs to the insulin family.</text>
</comment>
<dbReference type="Proteomes" id="UP000887540">
    <property type="component" value="Unplaced"/>
</dbReference>
<dbReference type="InterPro" id="IPR022353">
    <property type="entry name" value="Insulin_CS"/>
</dbReference>
<dbReference type="Gene3D" id="1.10.100.10">
    <property type="entry name" value="Insulin-like"/>
    <property type="match status" value="1"/>
</dbReference>
<feature type="domain" description="Insulin-like" evidence="3">
    <location>
        <begin position="10"/>
        <end position="67"/>
    </location>
</feature>
<dbReference type="GO" id="GO:0005576">
    <property type="term" value="C:extracellular region"/>
    <property type="evidence" value="ECO:0007669"/>
    <property type="project" value="InterPro"/>
</dbReference>
<dbReference type="InterPro" id="IPR036438">
    <property type="entry name" value="Insulin-like_sf"/>
</dbReference>
<dbReference type="SMART" id="SM00078">
    <property type="entry name" value="IlGF"/>
    <property type="match status" value="1"/>
</dbReference>
<accession>A0A914D7T7</accession>
<dbReference type="WBParaSite" id="ACRNAN_scaffold1929.g17393.t1">
    <property type="protein sequence ID" value="ACRNAN_scaffold1929.g17393.t1"/>
    <property type="gene ID" value="ACRNAN_scaffold1929.g17393"/>
</dbReference>
<keyword evidence="2" id="KW-0732">Signal</keyword>
<evidence type="ECO:0000313" key="5">
    <source>
        <dbReference type="WBParaSite" id="ACRNAN_scaffold1929.g17393.t1"/>
    </source>
</evidence>
<organism evidence="4 5">
    <name type="scientific">Acrobeloides nanus</name>
    <dbReference type="NCBI Taxonomy" id="290746"/>
    <lineage>
        <taxon>Eukaryota</taxon>
        <taxon>Metazoa</taxon>
        <taxon>Ecdysozoa</taxon>
        <taxon>Nematoda</taxon>
        <taxon>Chromadorea</taxon>
        <taxon>Rhabditida</taxon>
        <taxon>Tylenchina</taxon>
        <taxon>Cephalobomorpha</taxon>
        <taxon>Cephaloboidea</taxon>
        <taxon>Cephalobidae</taxon>
        <taxon>Acrobeloides</taxon>
    </lineage>
</organism>
<dbReference type="AlphaFoldDB" id="A0A914D7T7"/>
<sequence>MLFFQNSKAIKLCGHRLTKALDKICATTTFSEEESNDDRLEAYFEGLKIAKTCCQYGCSDIQLNQLCLAFSYKQQEADDGSKQFINKPLKL</sequence>
<evidence type="ECO:0000259" key="3">
    <source>
        <dbReference type="SMART" id="SM00078"/>
    </source>
</evidence>